<evidence type="ECO:0000313" key="6">
    <source>
        <dbReference type="Proteomes" id="UP000536624"/>
    </source>
</evidence>
<dbReference type="SUPFAM" id="SSF53187">
    <property type="entry name" value="Zn-dependent exopeptidases"/>
    <property type="match status" value="1"/>
</dbReference>
<evidence type="ECO:0000259" key="4">
    <source>
        <dbReference type="SMART" id="SM00646"/>
    </source>
</evidence>
<proteinExistence type="predicted"/>
<dbReference type="CDD" id="cd02696">
    <property type="entry name" value="MurNAc-LAA"/>
    <property type="match status" value="1"/>
</dbReference>
<gene>
    <name evidence="5" type="ORF">SMALB_3037</name>
</gene>
<sequence>MSNGSFPPEPGRRGGTLAIVLAALIPACFAGWLLWSSVGGAKDDGAGGAGGTGAPTTSSTSSPPPPSSGASGASGASGVSGAPSPSGKASGDAPGEASGKTLKGKVVVIDPGHNPHNRDHPSQISRSVDIGTEEKECDTTGTATNSGYPEASFTLDVARRARTLLEARGATVRFTQDGDRPYGPCVDERAEIGNKAHADAVVSVHADGAAAGERGFHVILPKSVRGGGADTSAITAPSRHLGERLLDRFERATGSEPAQYIGDGSGLDVRGDLGGLNLSTVPKVFIECGNMRDSQDAAELTDAAWRGRAARGITQGITDFLNE</sequence>
<dbReference type="SMART" id="SM00646">
    <property type="entry name" value="Ami_3"/>
    <property type="match status" value="1"/>
</dbReference>
<dbReference type="Proteomes" id="UP000536624">
    <property type="component" value="Unassembled WGS sequence"/>
</dbReference>
<dbReference type="Gene3D" id="3.40.630.40">
    <property type="entry name" value="Zn-dependent exopeptidases"/>
    <property type="match status" value="1"/>
</dbReference>
<dbReference type="AlphaFoldDB" id="A0A7X5X1W5"/>
<evidence type="ECO:0000313" key="5">
    <source>
        <dbReference type="EMBL" id="NIY65058.1"/>
    </source>
</evidence>
<dbReference type="PANTHER" id="PTHR30404">
    <property type="entry name" value="N-ACETYLMURAMOYL-L-ALANINE AMIDASE"/>
    <property type="match status" value="1"/>
</dbReference>
<keyword evidence="3" id="KW-0812">Transmembrane</keyword>
<feature type="region of interest" description="Disordered" evidence="2">
    <location>
        <begin position="45"/>
        <end position="145"/>
    </location>
</feature>
<keyword evidence="3" id="KW-0472">Membrane</keyword>
<name>A0A7X5X1W5_STRMQ</name>
<evidence type="ECO:0000256" key="2">
    <source>
        <dbReference type="SAM" id="MobiDB-lite"/>
    </source>
</evidence>
<protein>
    <submittedName>
        <fullName evidence="5">Cell wall hydrolase/autolysin</fullName>
    </submittedName>
</protein>
<comment type="caution">
    <text evidence="5">The sequence shown here is derived from an EMBL/GenBank/DDBJ whole genome shotgun (WGS) entry which is preliminary data.</text>
</comment>
<organism evidence="5 6">
    <name type="scientific">Streptomyces malaysiensis</name>
    <dbReference type="NCBI Taxonomy" id="92644"/>
    <lineage>
        <taxon>Bacteria</taxon>
        <taxon>Bacillati</taxon>
        <taxon>Actinomycetota</taxon>
        <taxon>Actinomycetes</taxon>
        <taxon>Kitasatosporales</taxon>
        <taxon>Streptomycetaceae</taxon>
        <taxon>Streptomyces</taxon>
        <taxon>Streptomyces violaceusniger group</taxon>
    </lineage>
</organism>
<feature type="transmembrane region" description="Helical" evidence="3">
    <location>
        <begin position="15"/>
        <end position="35"/>
    </location>
</feature>
<dbReference type="Pfam" id="PF01520">
    <property type="entry name" value="Amidase_3"/>
    <property type="match status" value="1"/>
</dbReference>
<dbReference type="InterPro" id="IPR050695">
    <property type="entry name" value="N-acetylmuramoyl_amidase_3"/>
</dbReference>
<keyword evidence="1 5" id="KW-0378">Hydrolase</keyword>
<feature type="compositionally biased region" description="Low complexity" evidence="2">
    <location>
        <begin position="68"/>
        <end position="95"/>
    </location>
</feature>
<dbReference type="GO" id="GO:0008745">
    <property type="term" value="F:N-acetylmuramoyl-L-alanine amidase activity"/>
    <property type="evidence" value="ECO:0007669"/>
    <property type="project" value="InterPro"/>
</dbReference>
<dbReference type="GO" id="GO:0009253">
    <property type="term" value="P:peptidoglycan catabolic process"/>
    <property type="evidence" value="ECO:0007669"/>
    <property type="project" value="InterPro"/>
</dbReference>
<evidence type="ECO:0000256" key="1">
    <source>
        <dbReference type="ARBA" id="ARBA00022801"/>
    </source>
</evidence>
<dbReference type="EMBL" id="JAALLH010000001">
    <property type="protein sequence ID" value="NIY65058.1"/>
    <property type="molecule type" value="Genomic_DNA"/>
</dbReference>
<dbReference type="InterPro" id="IPR002508">
    <property type="entry name" value="MurNAc-LAA_cat"/>
</dbReference>
<reference evidence="5 6" key="1">
    <citation type="submission" date="2020-02" db="EMBL/GenBank/DDBJ databases">
        <title>Streptomyces malaysiensis DSM14702 (JHCC583434, PFL_A843) Genome sequencing and assembly.</title>
        <authorList>
            <person name="Samborskyy M."/>
        </authorList>
    </citation>
    <scope>NUCLEOTIDE SEQUENCE [LARGE SCALE GENOMIC DNA]</scope>
    <source>
        <strain evidence="5 6">DSM 14702</strain>
    </source>
</reference>
<keyword evidence="3" id="KW-1133">Transmembrane helix</keyword>
<feature type="domain" description="MurNAc-LAA" evidence="4">
    <location>
        <begin position="190"/>
        <end position="318"/>
    </location>
</feature>
<evidence type="ECO:0000256" key="3">
    <source>
        <dbReference type="SAM" id="Phobius"/>
    </source>
</evidence>
<dbReference type="GO" id="GO:0030288">
    <property type="term" value="C:outer membrane-bounded periplasmic space"/>
    <property type="evidence" value="ECO:0007669"/>
    <property type="project" value="TreeGrafter"/>
</dbReference>
<dbReference type="RefSeq" id="WP_167501311.1">
    <property type="nucleotide sequence ID" value="NZ_JAALLH010000001.1"/>
</dbReference>
<accession>A0A7X5X1W5</accession>
<dbReference type="PANTHER" id="PTHR30404:SF0">
    <property type="entry name" value="N-ACETYLMURAMOYL-L-ALANINE AMIDASE AMIC"/>
    <property type="match status" value="1"/>
</dbReference>